<protein>
    <recommendedName>
        <fullName evidence="7">Cytochrome C biogenesis protein transmembrane domain-containing protein</fullName>
    </recommendedName>
</protein>
<dbReference type="PANTHER" id="PTHR32234">
    <property type="entry name" value="THIOL:DISULFIDE INTERCHANGE PROTEIN DSBD"/>
    <property type="match status" value="1"/>
</dbReference>
<dbReference type="EMBL" id="CP021255">
    <property type="protein sequence ID" value="AVD72132.1"/>
    <property type="molecule type" value="Genomic_DNA"/>
</dbReference>
<keyword evidence="3" id="KW-0201">Cytochrome c-type biogenesis</keyword>
<accession>A0A2L1GR40</accession>
<reference evidence="8 9" key="1">
    <citation type="journal article" date="2018" name="MBio">
        <title>Insights into the evolution of host association through the isolation and characterization of a novel human periodontal pathobiont, Desulfobulbus oralis.</title>
        <authorList>
            <person name="Cross K.L."/>
            <person name="Chirania P."/>
            <person name="Xiong W."/>
            <person name="Beall C.J."/>
            <person name="Elkins J.G."/>
            <person name="Giannone R.J."/>
            <person name="Griffen A.L."/>
            <person name="Guss A.M."/>
            <person name="Hettich R.L."/>
            <person name="Joshi S.S."/>
            <person name="Mokrzan E.M."/>
            <person name="Martin R.K."/>
            <person name="Zhulin I.B."/>
            <person name="Leys E.J."/>
            <person name="Podar M."/>
        </authorList>
    </citation>
    <scope>NUCLEOTIDE SEQUENCE [LARGE SCALE GENOMIC DNA]</scope>
    <source>
        <strain evidence="8 9">ORNL</strain>
    </source>
</reference>
<dbReference type="PANTHER" id="PTHR32234:SF0">
    <property type="entry name" value="THIOL:DISULFIDE INTERCHANGE PROTEIN DSBD"/>
    <property type="match status" value="1"/>
</dbReference>
<feature type="transmembrane region" description="Helical" evidence="6">
    <location>
        <begin position="172"/>
        <end position="204"/>
    </location>
</feature>
<dbReference type="InterPro" id="IPR003834">
    <property type="entry name" value="Cyt_c_assmbl_TM_dom"/>
</dbReference>
<evidence type="ECO:0000256" key="3">
    <source>
        <dbReference type="ARBA" id="ARBA00022748"/>
    </source>
</evidence>
<feature type="transmembrane region" description="Helical" evidence="6">
    <location>
        <begin position="216"/>
        <end position="236"/>
    </location>
</feature>
<dbReference type="RefSeq" id="WP_104937336.1">
    <property type="nucleotide sequence ID" value="NZ_CP021255.1"/>
</dbReference>
<dbReference type="GO" id="GO:0045454">
    <property type="term" value="P:cell redox homeostasis"/>
    <property type="evidence" value="ECO:0007669"/>
    <property type="project" value="TreeGrafter"/>
</dbReference>
<evidence type="ECO:0000256" key="6">
    <source>
        <dbReference type="SAM" id="Phobius"/>
    </source>
</evidence>
<evidence type="ECO:0000256" key="1">
    <source>
        <dbReference type="ARBA" id="ARBA00004141"/>
    </source>
</evidence>
<keyword evidence="5 6" id="KW-0472">Membrane</keyword>
<dbReference type="GO" id="GO:0017004">
    <property type="term" value="P:cytochrome complex assembly"/>
    <property type="evidence" value="ECO:0007669"/>
    <property type="project" value="UniProtKB-KW"/>
</dbReference>
<evidence type="ECO:0000256" key="4">
    <source>
        <dbReference type="ARBA" id="ARBA00022989"/>
    </source>
</evidence>
<feature type="domain" description="Cytochrome C biogenesis protein transmembrane" evidence="7">
    <location>
        <begin position="19"/>
        <end position="229"/>
    </location>
</feature>
<organism evidence="8 9">
    <name type="scientific">Desulfobulbus oralis</name>
    <dbReference type="NCBI Taxonomy" id="1986146"/>
    <lineage>
        <taxon>Bacteria</taxon>
        <taxon>Pseudomonadati</taxon>
        <taxon>Thermodesulfobacteriota</taxon>
        <taxon>Desulfobulbia</taxon>
        <taxon>Desulfobulbales</taxon>
        <taxon>Desulfobulbaceae</taxon>
        <taxon>Desulfobulbus</taxon>
    </lineage>
</organism>
<keyword evidence="2 6" id="KW-0812">Transmembrane</keyword>
<sequence>MEIFSTEFEQALAASPLLALALAYAGGLLASLTPCVYPMLPITAGIIGRANVGGSKLRALGLSCIHVFGMASTYAALGVFAAASGHIFGSLASNPWTLLIVGNIFALFALWMLDVFPVPSLHLHGPALSGLTKMGGYAGIFAAGIAAALVAGPCTTPVLGALLTYTAVAGNVAFGALLFFVFSLGLGTLLLAVGAFSGCLAALPRSGQWMLWVKKALGMLMLAAAEYCIFRAGSFFL</sequence>
<dbReference type="OrthoDB" id="9811036at2"/>
<dbReference type="GO" id="GO:0016020">
    <property type="term" value="C:membrane"/>
    <property type="evidence" value="ECO:0007669"/>
    <property type="project" value="UniProtKB-SubCell"/>
</dbReference>
<feature type="transmembrane region" description="Helical" evidence="6">
    <location>
        <begin position="59"/>
        <end position="83"/>
    </location>
</feature>
<keyword evidence="4 6" id="KW-1133">Transmembrane helix</keyword>
<feature type="transmembrane region" description="Helical" evidence="6">
    <location>
        <begin position="95"/>
        <end position="113"/>
    </location>
</feature>
<dbReference type="Proteomes" id="UP000239867">
    <property type="component" value="Chromosome"/>
</dbReference>
<proteinExistence type="predicted"/>
<dbReference type="AlphaFoldDB" id="A0A2L1GR40"/>
<name>A0A2L1GR40_9BACT</name>
<dbReference type="Pfam" id="PF02683">
    <property type="entry name" value="DsbD_TM"/>
    <property type="match status" value="1"/>
</dbReference>
<keyword evidence="9" id="KW-1185">Reference proteome</keyword>
<evidence type="ECO:0000313" key="8">
    <source>
        <dbReference type="EMBL" id="AVD72132.1"/>
    </source>
</evidence>
<evidence type="ECO:0000256" key="2">
    <source>
        <dbReference type="ARBA" id="ARBA00022692"/>
    </source>
</evidence>
<evidence type="ECO:0000259" key="7">
    <source>
        <dbReference type="Pfam" id="PF02683"/>
    </source>
</evidence>
<comment type="subcellular location">
    <subcellularLocation>
        <location evidence="1">Membrane</location>
        <topology evidence="1">Multi-pass membrane protein</topology>
    </subcellularLocation>
</comment>
<dbReference type="GO" id="GO:0015035">
    <property type="term" value="F:protein-disulfide reductase activity"/>
    <property type="evidence" value="ECO:0007669"/>
    <property type="project" value="TreeGrafter"/>
</dbReference>
<feature type="transmembrane region" description="Helical" evidence="6">
    <location>
        <begin position="20"/>
        <end position="47"/>
    </location>
</feature>
<dbReference type="KEGG" id="deo:CAY53_12125"/>
<evidence type="ECO:0000313" key="9">
    <source>
        <dbReference type="Proteomes" id="UP000239867"/>
    </source>
</evidence>
<feature type="transmembrane region" description="Helical" evidence="6">
    <location>
        <begin position="134"/>
        <end position="152"/>
    </location>
</feature>
<evidence type="ECO:0000256" key="5">
    <source>
        <dbReference type="ARBA" id="ARBA00023136"/>
    </source>
</evidence>
<gene>
    <name evidence="8" type="ORF">CAY53_12125</name>
</gene>